<keyword evidence="8" id="KW-1185">Reference proteome</keyword>
<evidence type="ECO:0000313" key="8">
    <source>
        <dbReference type="Proteomes" id="UP000886611"/>
    </source>
</evidence>
<evidence type="ECO:0000313" key="7">
    <source>
        <dbReference type="EMBL" id="KAG2466202.1"/>
    </source>
</evidence>
<keyword evidence="4" id="KW-0175">Coiled coil</keyword>
<comment type="caution">
    <text evidence="7">The sequence shown here is derived from an EMBL/GenBank/DDBJ whole genome shotgun (WGS) entry which is preliminary data.</text>
</comment>
<feature type="non-terminal residue" evidence="7">
    <location>
        <position position="1714"/>
    </location>
</feature>
<evidence type="ECO:0000256" key="3">
    <source>
        <dbReference type="PROSITE-ProRule" id="PRU00221"/>
    </source>
</evidence>
<dbReference type="Proteomes" id="UP000886611">
    <property type="component" value="Unassembled WGS sequence"/>
</dbReference>
<feature type="compositionally biased region" description="Basic and acidic residues" evidence="5">
    <location>
        <begin position="312"/>
        <end position="323"/>
    </location>
</feature>
<evidence type="ECO:0000256" key="2">
    <source>
        <dbReference type="ARBA" id="ARBA00022737"/>
    </source>
</evidence>
<dbReference type="InterPro" id="IPR015943">
    <property type="entry name" value="WD40/YVTN_repeat-like_dom_sf"/>
</dbReference>
<evidence type="ECO:0000256" key="4">
    <source>
        <dbReference type="SAM" id="Coils"/>
    </source>
</evidence>
<accession>A0A8X7XHI9</accession>
<gene>
    <name evidence="7" type="primary">Nwd1_0</name>
    <name evidence="7" type="ORF">GTO96_0016563</name>
</gene>
<evidence type="ECO:0000259" key="6">
    <source>
        <dbReference type="Pfam" id="PF25469"/>
    </source>
</evidence>
<feature type="compositionally biased region" description="Basic and acidic residues" evidence="5">
    <location>
        <begin position="255"/>
        <end position="269"/>
    </location>
</feature>
<feature type="repeat" description="WD" evidence="3">
    <location>
        <begin position="940"/>
        <end position="981"/>
    </location>
</feature>
<sequence>MIDCLVLLHRTFKYCGECSILYHLFLVFLQMELEALRSIYEGDDCFKELSAVSFQYRSQDLAVYLKRGSHVSFQDAPHSVQWSVSSLIPESQQEEEQEHDKTDLLLISRFEMTGGVQEADHNSSSVESYTAVKGPDDTGKLKKSESADRYTIPERTAIMQNVYPNLLMHCKQQGYDIRLVDLRWGLQDGVCDDNTTAQLHLDIMRECQETGEVLFFLFTGQKHDARSVPTCISHTDFDAIVSVIESKKLEAMKMRKHQVKDNEMEDLKSQAEASFNSMESLSKSSNDADQTEGSFALSSESRVDPLPTINGEAEKNTDKGSKSKKEYEKELNLLCMWYKLDENYIPASYCLQPVSSFYKDYNSKDSTRRQQAKHKWLSTSEKLYNILHQYAPAALGEKAADCLLRTVMEAECDQAQQVSIPTEACCYLFKRVITDIKFNLDNEKASDYIDTNRRLPEINQEMHSAHQRFLDSIYSKLHRTNIYEYSVGWGHNGIDPQLNRSHFYYIERISNDFQKIVLNRLKRATQVMPLRAQPAWSRKDVFRNQIKDEIYEHVHHCQALNVNILVRFIGVTGESRNVRLLLQSMCFQLSEMYQIKVAFSEKLTVQSNIISIPPLNPAEVEKILTCWLERDHRRLQSAQWKLIREACMTCPIPLYLQCAYMECKQWPSFVSPTEIYLPTDLSKLYTSIISRLEKQHGAQFVKKVLSLISISKNGITLEELIDLLSVDQKIMSEVEQFHQLPAPKFPFVLWAKFQKDLGKILVEQKTDATYVYNWANVSFKQACEERYLKTKDAQIVLHTQIAEYFLEKRKPAVIGNTNLYSLQPLAWIQKTETEKNYFFNMRKLCGLSYHLIKSNQITTLVTECLFNYEFLLHKIWGVSVAHVEEDLKSAMSPEREIIDLNVLSETLQLSKKVLLQDPCQLASQLLGRLYQIISADRPVAPGHTDKITAVAAAKKDLIIVTASRDRTLKLWDLSSGKSIKTLHGVGRDISSIALCMDNTLVALTEGHSLQIWEVSSGRMVYCENDSLDIPVITCTMDGQILVAFYDGSHFAKVFDLAVSCRPVHQVDITPEDSPIHKDHSILVSQNSVKDFVLFAYRSGKEAMVLSAKKGDIITKLTAHEPVASIKGVDMTRDYFLLICRYPYMRLHEIIHIEIFSTASFEYLRSVKGCCNDPFSLLSVNRVGSHVITFCSSPDTNTSEVITWNLETEDHKHIVKTSCVVTGGTCFDLRYCLAACENENSLRIWNLASKINDQSLTYNVHNSKKHDGTEEIISMVNYPRYVVCKSLTPGTVRVWNIVKTKYKGNAVRVERGLYESTDIVLVRDMKLYILTDRGMAAFTETPRPIFQTMLVYDLLKKKYVKKKTGLYIIPCQKHEYRILPGDLLLGLAENRDHLVIWNLETGFIKSRIRPDYKDHLLLPHGLNASLGPKNTHYKELISKFARMKQGRYHMTPWERRNETKTAKTRRAERELQDEMEQVQQIDREKHNPIEQFLISGDEQVIVCSYYAHHLNVFDLVSESHCHVLEDQTSMLFLHNAALTHSGSHLAISNYNDLDKTSYVTLWDLKTGKVRKRLKNEPNVCCMAVTDDAHRIVFGVMEVNKLKVWDPFKKQHKTIPGYENLRLGVKSQLHLTDEGAKVILLAGDVSLWDLNGGFLISVFTPDSKIQCLSLTCDRKTMLIGMSDKSALISLKLMSKEIMKTSTSGLDLFGEQPSSSE</sequence>
<dbReference type="InterPro" id="IPR036322">
    <property type="entry name" value="WD40_repeat_dom_sf"/>
</dbReference>
<dbReference type="Pfam" id="PF00400">
    <property type="entry name" value="WD40"/>
    <property type="match status" value="1"/>
</dbReference>
<name>A0A8X7XHI9_POLSE</name>
<dbReference type="SMART" id="SM00320">
    <property type="entry name" value="WD40"/>
    <property type="match status" value="5"/>
</dbReference>
<dbReference type="PROSITE" id="PS50294">
    <property type="entry name" value="WD_REPEATS_REGION"/>
    <property type="match status" value="1"/>
</dbReference>
<feature type="coiled-coil region" evidence="4">
    <location>
        <begin position="1456"/>
        <end position="1483"/>
    </location>
</feature>
<dbReference type="InterPro" id="IPR057588">
    <property type="entry name" value="NWD1/2-like_WH"/>
</dbReference>
<reference evidence="7 8" key="1">
    <citation type="journal article" date="2021" name="Cell">
        <title>Tracing the genetic footprints of vertebrate landing in non-teleost ray-finned fishes.</title>
        <authorList>
            <person name="Bi X."/>
            <person name="Wang K."/>
            <person name="Yang L."/>
            <person name="Pan H."/>
            <person name="Jiang H."/>
            <person name="Wei Q."/>
            <person name="Fang M."/>
            <person name="Yu H."/>
            <person name="Zhu C."/>
            <person name="Cai Y."/>
            <person name="He Y."/>
            <person name="Gan X."/>
            <person name="Zeng H."/>
            <person name="Yu D."/>
            <person name="Zhu Y."/>
            <person name="Jiang H."/>
            <person name="Qiu Q."/>
            <person name="Yang H."/>
            <person name="Zhang Y.E."/>
            <person name="Wang W."/>
            <person name="Zhu M."/>
            <person name="He S."/>
            <person name="Zhang G."/>
        </authorList>
    </citation>
    <scope>NUCLEOTIDE SEQUENCE [LARGE SCALE GENOMIC DNA]</scope>
    <source>
        <strain evidence="7">Bchr_013</strain>
    </source>
</reference>
<feature type="region of interest" description="Disordered" evidence="5">
    <location>
        <begin position="121"/>
        <end position="147"/>
    </location>
</feature>
<feature type="compositionally biased region" description="Basic and acidic residues" evidence="5">
    <location>
        <begin position="134"/>
        <end position="147"/>
    </location>
</feature>
<evidence type="ECO:0000256" key="1">
    <source>
        <dbReference type="ARBA" id="ARBA00022574"/>
    </source>
</evidence>
<dbReference type="PROSITE" id="PS00678">
    <property type="entry name" value="WD_REPEATS_1"/>
    <property type="match status" value="1"/>
</dbReference>
<feature type="compositionally biased region" description="Polar residues" evidence="5">
    <location>
        <begin position="271"/>
        <end position="300"/>
    </location>
</feature>
<keyword evidence="1 3" id="KW-0853">WD repeat</keyword>
<dbReference type="InterPro" id="IPR001680">
    <property type="entry name" value="WD40_rpt"/>
</dbReference>
<dbReference type="InterPro" id="IPR052752">
    <property type="entry name" value="NACHT-WD_repeat"/>
</dbReference>
<dbReference type="PANTHER" id="PTHR19871:SF43">
    <property type="entry name" value="SI:CH211-212K18.6"/>
    <property type="match status" value="1"/>
</dbReference>
<evidence type="ECO:0000256" key="5">
    <source>
        <dbReference type="SAM" id="MobiDB-lite"/>
    </source>
</evidence>
<feature type="non-terminal residue" evidence="7">
    <location>
        <position position="1"/>
    </location>
</feature>
<keyword evidence="2" id="KW-0677">Repeat</keyword>
<dbReference type="PROSITE" id="PS50082">
    <property type="entry name" value="WD_REPEATS_2"/>
    <property type="match status" value="1"/>
</dbReference>
<dbReference type="InterPro" id="IPR019775">
    <property type="entry name" value="WD40_repeat_CS"/>
</dbReference>
<dbReference type="PANTHER" id="PTHR19871">
    <property type="entry name" value="BETA TRANSDUCIN-RELATED PROTEIN"/>
    <property type="match status" value="1"/>
</dbReference>
<dbReference type="EMBL" id="JAATIS010001721">
    <property type="protein sequence ID" value="KAG2466202.1"/>
    <property type="molecule type" value="Genomic_DNA"/>
</dbReference>
<proteinExistence type="predicted"/>
<dbReference type="Pfam" id="PF25469">
    <property type="entry name" value="WHD_NWD1"/>
    <property type="match status" value="1"/>
</dbReference>
<dbReference type="InterPro" id="IPR011047">
    <property type="entry name" value="Quinoprotein_ADH-like_sf"/>
</dbReference>
<dbReference type="Gene3D" id="2.130.10.10">
    <property type="entry name" value="YVTN repeat-like/Quinoprotein amine dehydrogenase"/>
    <property type="match status" value="3"/>
</dbReference>
<protein>
    <submittedName>
        <fullName evidence="7">NWD1 protein</fullName>
    </submittedName>
</protein>
<dbReference type="SUPFAM" id="SSF50978">
    <property type="entry name" value="WD40 repeat-like"/>
    <property type="match status" value="1"/>
</dbReference>
<feature type="region of interest" description="Disordered" evidence="5">
    <location>
        <begin position="255"/>
        <end position="323"/>
    </location>
</feature>
<dbReference type="SUPFAM" id="SSF50998">
    <property type="entry name" value="Quinoprotein alcohol dehydrogenase-like"/>
    <property type="match status" value="1"/>
</dbReference>
<organism evidence="7 8">
    <name type="scientific">Polypterus senegalus</name>
    <name type="common">Senegal bichir</name>
    <dbReference type="NCBI Taxonomy" id="55291"/>
    <lineage>
        <taxon>Eukaryota</taxon>
        <taxon>Metazoa</taxon>
        <taxon>Chordata</taxon>
        <taxon>Craniata</taxon>
        <taxon>Vertebrata</taxon>
        <taxon>Euteleostomi</taxon>
        <taxon>Actinopterygii</taxon>
        <taxon>Polypteriformes</taxon>
        <taxon>Polypteridae</taxon>
        <taxon>Polypterus</taxon>
    </lineage>
</organism>
<feature type="domain" description="NWD1/2-like winged helix-turn-helix" evidence="6">
    <location>
        <begin position="689"/>
        <end position="791"/>
    </location>
</feature>